<proteinExistence type="predicted"/>
<evidence type="ECO:0000313" key="3">
    <source>
        <dbReference type="Proteomes" id="UP000826271"/>
    </source>
</evidence>
<dbReference type="AlphaFoldDB" id="A0AAV6WAZ7"/>
<evidence type="ECO:0000313" key="2">
    <source>
        <dbReference type="EMBL" id="KAG8365632.1"/>
    </source>
</evidence>
<reference evidence="2" key="1">
    <citation type="submission" date="2019-10" db="EMBL/GenBank/DDBJ databases">
        <authorList>
            <person name="Zhang R."/>
            <person name="Pan Y."/>
            <person name="Wang J."/>
            <person name="Ma R."/>
            <person name="Yu S."/>
        </authorList>
    </citation>
    <scope>NUCLEOTIDE SEQUENCE</scope>
    <source>
        <strain evidence="2">LA-IB0</strain>
        <tissue evidence="2">Leaf</tissue>
    </source>
</reference>
<feature type="region of interest" description="Disordered" evidence="1">
    <location>
        <begin position="1"/>
        <end position="62"/>
    </location>
</feature>
<accession>A0AAV6WAZ7</accession>
<gene>
    <name evidence="2" type="ORF">BUALT_Bualt18G0126300</name>
</gene>
<evidence type="ECO:0000256" key="1">
    <source>
        <dbReference type="SAM" id="MobiDB-lite"/>
    </source>
</evidence>
<protein>
    <submittedName>
        <fullName evidence="2">Uncharacterized protein</fullName>
    </submittedName>
</protein>
<sequence>MENMGTIVPNSLPHTDITTTHPQAHNHPSSDTLTNPLPEPHVLPLATTPQLKPHTGSTLPSPLLISSSAGDLSHNLPHFPSTSNIINLPQNNLIPPGSPSLINPILINIPLHISTTPTRTNNSLPALRKINKGKRKLSHVKLKRKLLNLTEVPVEEYKARAIILLASREVEEKSNSPTGSDLYSPSPLYSPTSVLSMQRSLKRFLQKRKSRVQATYPYPPIVPTHSDED</sequence>
<comment type="caution">
    <text evidence="2">The sequence shown here is derived from an EMBL/GenBank/DDBJ whole genome shotgun (WGS) entry which is preliminary data.</text>
</comment>
<feature type="compositionally biased region" description="Polar residues" evidence="1">
    <location>
        <begin position="8"/>
        <end position="35"/>
    </location>
</feature>
<dbReference type="InterPro" id="IPR018467">
    <property type="entry name" value="CCT_CS"/>
</dbReference>
<dbReference type="Pfam" id="PF09425">
    <property type="entry name" value="Jas_motif"/>
    <property type="match status" value="1"/>
</dbReference>
<name>A0AAV6WAZ7_9LAMI</name>
<organism evidence="2 3">
    <name type="scientific">Buddleja alternifolia</name>
    <dbReference type="NCBI Taxonomy" id="168488"/>
    <lineage>
        <taxon>Eukaryota</taxon>
        <taxon>Viridiplantae</taxon>
        <taxon>Streptophyta</taxon>
        <taxon>Embryophyta</taxon>
        <taxon>Tracheophyta</taxon>
        <taxon>Spermatophyta</taxon>
        <taxon>Magnoliopsida</taxon>
        <taxon>eudicotyledons</taxon>
        <taxon>Gunneridae</taxon>
        <taxon>Pentapetalae</taxon>
        <taxon>asterids</taxon>
        <taxon>lamiids</taxon>
        <taxon>Lamiales</taxon>
        <taxon>Scrophulariaceae</taxon>
        <taxon>Buddlejeae</taxon>
        <taxon>Buddleja</taxon>
    </lineage>
</organism>
<dbReference type="Proteomes" id="UP000826271">
    <property type="component" value="Unassembled WGS sequence"/>
</dbReference>
<keyword evidence="3" id="KW-1185">Reference proteome</keyword>
<dbReference type="EMBL" id="WHWC01000018">
    <property type="protein sequence ID" value="KAG8365632.1"/>
    <property type="molecule type" value="Genomic_DNA"/>
</dbReference>